<reference evidence="4" key="7">
    <citation type="journal article" date="2008" name="Nucleic Acids Res.">
        <title>The rice annotation project database (RAP-DB): 2008 update.</title>
        <authorList>
            <consortium name="The rice annotation project (RAP)"/>
        </authorList>
    </citation>
    <scope>GENOME REANNOTATION</scope>
    <source>
        <strain evidence="4">cv. Nipponbare</strain>
    </source>
</reference>
<evidence type="ECO:0000313" key="2">
    <source>
        <dbReference type="EMBL" id="BAD46404.1"/>
    </source>
</evidence>
<evidence type="ECO:0000313" key="4">
    <source>
        <dbReference type="Proteomes" id="UP000000763"/>
    </source>
</evidence>
<dbReference type="KEGG" id="dosa:Os06g0659600"/>
<reference evidence="3" key="4">
    <citation type="journal article" date="2006" name="Nucleic Acids Res.">
        <title>The Rice Annotation Project Database (RAP-DB): hub for Oryza sativa ssp. japonica genome information.</title>
        <authorList>
            <person name="Ohyanagi H."/>
            <person name="Tanaka T."/>
            <person name="Sakai H."/>
            <person name="Shigemoto Y."/>
            <person name="Yamaguchi K."/>
            <person name="Habara T."/>
            <person name="Fujii Y."/>
            <person name="Antonio B.A."/>
            <person name="Nagamura Y."/>
            <person name="Imanishi T."/>
            <person name="Ikeo K."/>
            <person name="Itoh T."/>
            <person name="Gojobori T."/>
            <person name="Sasaki T."/>
        </authorList>
    </citation>
    <scope>NUCLEOTIDE SEQUENCE</scope>
</reference>
<organism evidence="3 4">
    <name type="scientific">Oryza sativa subsp. japonica</name>
    <name type="common">Rice</name>
    <dbReference type="NCBI Taxonomy" id="39947"/>
    <lineage>
        <taxon>Eukaryota</taxon>
        <taxon>Viridiplantae</taxon>
        <taxon>Streptophyta</taxon>
        <taxon>Embryophyta</taxon>
        <taxon>Tracheophyta</taxon>
        <taxon>Spermatophyta</taxon>
        <taxon>Magnoliopsida</taxon>
        <taxon>Liliopsida</taxon>
        <taxon>Poales</taxon>
        <taxon>Poaceae</taxon>
        <taxon>BOP clade</taxon>
        <taxon>Oryzoideae</taxon>
        <taxon>Oryzeae</taxon>
        <taxon>Oryzinae</taxon>
        <taxon>Oryza</taxon>
        <taxon>Oryza sativa</taxon>
    </lineage>
</organism>
<dbReference type="Proteomes" id="UP000000763">
    <property type="component" value="Chromosome 6"/>
</dbReference>
<dbReference type="EMBL" id="AP005760">
    <property type="protein sequence ID" value="BAD38348.1"/>
    <property type="molecule type" value="Genomic_DNA"/>
</dbReference>
<gene>
    <name evidence="3" type="ordered locus">Os06g0659600</name>
    <name evidence="1" type="ORF">B1047G05.36</name>
    <name evidence="2" type="ORF">OSJNBa0051O02.8</name>
</gene>
<reference evidence="3" key="8">
    <citation type="submission" date="2012-08" db="EMBL/GenBank/DDBJ databases">
        <title>Oryza sativa nipponbare(GA3) genomic DNA, chromosome 6.</title>
        <authorList>
            <consortium name="IRGSP(International Rice Genome Sequencing Project)"/>
        </authorList>
    </citation>
    <scope>NUCLEOTIDE SEQUENCE</scope>
</reference>
<reference evidence="3 4" key="3">
    <citation type="journal article" date="2005" name="Nature">
        <title>The map-based sequence of the rice genome.</title>
        <authorList>
            <consortium name="International rice genome sequencing project (IRGSP)"/>
            <person name="Matsumoto T."/>
            <person name="Wu J."/>
            <person name="Kanamori H."/>
            <person name="Katayose Y."/>
            <person name="Fujisawa M."/>
            <person name="Namiki N."/>
            <person name="Mizuno H."/>
            <person name="Yamamoto K."/>
            <person name="Antonio B.A."/>
            <person name="Baba T."/>
            <person name="Sakata K."/>
            <person name="Nagamura Y."/>
            <person name="Aoki H."/>
            <person name="Arikawa K."/>
            <person name="Arita K."/>
            <person name="Bito T."/>
            <person name="Chiden Y."/>
            <person name="Fujitsuka N."/>
            <person name="Fukunaka R."/>
            <person name="Hamada M."/>
            <person name="Harada C."/>
            <person name="Hayashi A."/>
            <person name="Hijishita S."/>
            <person name="Honda M."/>
            <person name="Hosokawa S."/>
            <person name="Ichikawa Y."/>
            <person name="Idonuma A."/>
            <person name="Iijima M."/>
            <person name="Ikeda M."/>
            <person name="Ikeno M."/>
            <person name="Ito K."/>
            <person name="Ito S."/>
            <person name="Ito T."/>
            <person name="Ito Y."/>
            <person name="Ito Y."/>
            <person name="Iwabuchi A."/>
            <person name="Kamiya K."/>
            <person name="Karasawa W."/>
            <person name="Kurita K."/>
            <person name="Katagiri S."/>
            <person name="Kikuta A."/>
            <person name="Kobayashi H."/>
            <person name="Kobayashi N."/>
            <person name="Machita K."/>
            <person name="Maehara T."/>
            <person name="Masukawa M."/>
            <person name="Mizubayashi T."/>
            <person name="Mukai Y."/>
            <person name="Nagasaki H."/>
            <person name="Nagata Y."/>
            <person name="Naito S."/>
            <person name="Nakashima M."/>
            <person name="Nakama Y."/>
            <person name="Nakamichi Y."/>
            <person name="Nakamura M."/>
            <person name="Meguro A."/>
            <person name="Negishi M."/>
            <person name="Ohta I."/>
            <person name="Ohta T."/>
            <person name="Okamoto M."/>
            <person name="Ono N."/>
            <person name="Saji S."/>
            <person name="Sakaguchi M."/>
            <person name="Sakai K."/>
            <person name="Shibata M."/>
            <person name="Shimokawa T."/>
            <person name="Song J."/>
            <person name="Takazaki Y."/>
            <person name="Terasawa K."/>
            <person name="Tsugane M."/>
            <person name="Tsuji K."/>
            <person name="Ueda S."/>
            <person name="Waki K."/>
            <person name="Yamagata H."/>
            <person name="Yamamoto M."/>
            <person name="Yamamoto S."/>
            <person name="Yamane H."/>
            <person name="Yoshiki S."/>
            <person name="Yoshihara R."/>
            <person name="Yukawa K."/>
            <person name="Zhong H."/>
            <person name="Yano M."/>
            <person name="Yuan Q."/>
            <person name="Ouyang S."/>
            <person name="Liu J."/>
            <person name="Jones K.M."/>
            <person name="Gansberger K."/>
            <person name="Moffat K."/>
            <person name="Hill J."/>
            <person name="Bera J."/>
            <person name="Fadrosh D."/>
            <person name="Jin S."/>
            <person name="Johri S."/>
            <person name="Kim M."/>
            <person name="Overton L."/>
            <person name="Reardon M."/>
            <person name="Tsitrin T."/>
            <person name="Vuong H."/>
            <person name="Weaver B."/>
            <person name="Ciecko A."/>
            <person name="Tallon L."/>
            <person name="Jackson J."/>
            <person name="Pai G."/>
            <person name="Aken S.V."/>
            <person name="Utterback T."/>
            <person name="Reidmuller S."/>
            <person name="Feldblyum T."/>
            <person name="Hsiao J."/>
            <person name="Zismann V."/>
            <person name="Iobst S."/>
            <person name="de Vazeille A.R."/>
            <person name="Buell C.R."/>
            <person name="Ying K."/>
            <person name="Li Y."/>
            <person name="Lu T."/>
            <person name="Huang Y."/>
            <person name="Zhao Q."/>
            <person name="Feng Q."/>
            <person name="Zhang L."/>
            <person name="Zhu J."/>
            <person name="Weng Q."/>
            <person name="Mu J."/>
            <person name="Lu Y."/>
            <person name="Fan D."/>
            <person name="Liu Y."/>
            <person name="Guan J."/>
            <person name="Zhang Y."/>
            <person name="Yu S."/>
            <person name="Liu X."/>
            <person name="Zhang Y."/>
            <person name="Hong G."/>
            <person name="Han B."/>
            <person name="Choisne N."/>
            <person name="Demange N."/>
            <person name="Orjeda G."/>
            <person name="Samain S."/>
            <person name="Cattolico L."/>
            <person name="Pelletier E."/>
            <person name="Couloux A."/>
            <person name="Segurens B."/>
            <person name="Wincker P."/>
            <person name="D'Hont A."/>
            <person name="Scarpelli C."/>
            <person name="Weissenbach J."/>
            <person name="Salanoubat M."/>
            <person name="Quetier F."/>
            <person name="Yu Y."/>
            <person name="Kim H.R."/>
            <person name="Rambo T."/>
            <person name="Currie J."/>
            <person name="Collura K."/>
            <person name="Luo M."/>
            <person name="Yang T."/>
            <person name="Ammiraju J.S.S."/>
            <person name="Engler F."/>
            <person name="Soderlund C."/>
            <person name="Wing R.A."/>
            <person name="Palmer L.E."/>
            <person name="de la Bastide M."/>
            <person name="Spiegel L."/>
            <person name="Nascimento L."/>
            <person name="Zutavern T."/>
            <person name="O'Shaughnessy A."/>
            <person name="Dike S."/>
            <person name="Dedhia N."/>
            <person name="Preston R."/>
            <person name="Balija V."/>
            <person name="McCombie W.R."/>
            <person name="Chow T."/>
            <person name="Chen H."/>
            <person name="Chung M."/>
            <person name="Chen C."/>
            <person name="Shaw J."/>
            <person name="Wu H."/>
            <person name="Hsiao K."/>
            <person name="Chao Y."/>
            <person name="Chu M."/>
            <person name="Cheng C."/>
            <person name="Hour A."/>
            <person name="Lee P."/>
            <person name="Lin S."/>
            <person name="Lin Y."/>
            <person name="Liou J."/>
            <person name="Liu S."/>
            <person name="Hsing Y."/>
            <person name="Raghuvanshi S."/>
            <person name="Mohanty A."/>
            <person name="Bharti A.K."/>
            <person name="Gaur A."/>
            <person name="Gupta V."/>
            <person name="Kumar D."/>
            <person name="Ravi V."/>
            <person name="Vij S."/>
            <person name="Kapur A."/>
            <person name="Khurana P."/>
            <person name="Khurana P."/>
            <person name="Khurana J.P."/>
            <person name="Tyagi A.K."/>
            <person name="Gaikwad K."/>
            <person name="Singh A."/>
            <person name="Dalal V."/>
            <person name="Srivastava S."/>
            <person name="Dixit A."/>
            <person name="Pal A.K."/>
            <person name="Ghazi I.A."/>
            <person name="Yadav M."/>
            <person name="Pandit A."/>
            <person name="Bhargava A."/>
            <person name="Sureshbabu K."/>
            <person name="Batra K."/>
            <person name="Sharma T.R."/>
            <person name="Mohapatra T."/>
            <person name="Singh N.K."/>
            <person name="Messing J."/>
            <person name="Nelson A.B."/>
            <person name="Fuks G."/>
            <person name="Kavchok S."/>
            <person name="Keizer G."/>
            <person name="Linton E."/>
            <person name="Llaca V."/>
            <person name="Song R."/>
            <person name="Tanyolac B."/>
            <person name="Young S."/>
            <person name="Ho-Il K."/>
            <person name="Hahn J.H."/>
            <person name="Sangsakoo G."/>
            <person name="Vanavichit A."/>
            <person name="de Mattos Luiz.A.T."/>
            <person name="Zimmer P.D."/>
            <person name="Malone G."/>
            <person name="Dellagostin O."/>
            <person name="de Oliveira A.C."/>
            <person name="Bevan M."/>
            <person name="Bancroft I."/>
            <person name="Minx P."/>
            <person name="Cordum H."/>
            <person name="Wilson R."/>
            <person name="Cheng Z."/>
            <person name="Jin W."/>
            <person name="Jiang J."/>
            <person name="Leong S.A."/>
            <person name="Iwama H."/>
            <person name="Gojobori T."/>
            <person name="Itoh T."/>
            <person name="Niimura Y."/>
            <person name="Fujii Y."/>
            <person name="Habara T."/>
            <person name="Sakai H."/>
            <person name="Sato Y."/>
            <person name="Wilson G."/>
            <person name="Kumar K."/>
            <person name="McCouch S."/>
            <person name="Juretic N."/>
            <person name="Hoen D."/>
            <person name="Wright S."/>
            <person name="Bruskiewich R."/>
            <person name="Bureau T."/>
            <person name="Miyao A."/>
            <person name="Hirochika H."/>
            <person name="Nishikawa T."/>
            <person name="Kadowaki K."/>
            <person name="Sugiura M."/>
            <person name="Burr B."/>
            <person name="Sasaki T."/>
        </authorList>
    </citation>
    <scope>NUCLEOTIDE SEQUENCE [LARGE SCALE GENOMIC DNA]</scope>
    <source>
        <strain evidence="4">cv. Nipponbare</strain>
    </source>
</reference>
<reference evidence="2" key="2">
    <citation type="submission" date="2002-09" db="EMBL/GenBank/DDBJ databases">
        <title>Oryza sativa nipponbare(GA3) genomic DNA, chromosome 6, BAC clone:OSJNBa0051O02.</title>
        <authorList>
            <person name="Sasaki T."/>
            <person name="Matsumoto T."/>
            <person name="Katayose Y."/>
        </authorList>
    </citation>
    <scope>NUCLEOTIDE SEQUENCE</scope>
</reference>
<dbReference type="AlphaFoldDB" id="Q0DAE3"/>
<dbReference type="Gramene" id="Os06t0659600-01">
    <property type="protein sequence ID" value="Os06t0659600-01"/>
    <property type="gene ID" value="Os06g0659600"/>
</dbReference>
<protein>
    <submittedName>
        <fullName evidence="3">Os06g0659600 protein</fullName>
    </submittedName>
</protein>
<reference evidence="3" key="5">
    <citation type="journal article" date="2007" name="Genome Res.">
        <title>Curated Genome Annotation of Oryza sativa ssp. japonica and Comparative Genome Analysis with Arabidopsis thaliana.</title>
        <authorList>
            <consortium name="The Rice Annotation Project (RAP)"/>
            <person name="Itoh T."/>
            <person name="Tanaka T."/>
            <person name="Barrero R.A."/>
            <person name="Yamasaki C."/>
            <person name="Fujii Y."/>
            <person name="Hilton P.B."/>
            <person name="Antonio B.A."/>
            <person name="Aono H."/>
            <person name="Apweiler R."/>
            <person name="Bruskiewich R."/>
            <person name="Bureau T."/>
            <person name="Burr F."/>
            <person name="Costa de Oliveira A."/>
            <person name="Fuks G."/>
            <person name="Habara T."/>
            <person name="Haberer G."/>
            <person name="Han B."/>
            <person name="Harada E."/>
            <person name="Hiraki A.T."/>
            <person name="Hirochika H."/>
            <person name="Hoen D."/>
            <person name="Hokari H."/>
            <person name="Hosokawa S."/>
            <person name="Hsing Y."/>
            <person name="Ikawa H."/>
            <person name="Ikeo K."/>
            <person name="Imanishi T."/>
            <person name="Ito Y."/>
            <person name="Jaiswal P."/>
            <person name="Kanno M."/>
            <person name="Kawahara Y."/>
            <person name="Kawamura T."/>
            <person name="Kawashima H."/>
            <person name="Khurana J.P."/>
            <person name="Kikuchi S."/>
            <person name="Komatsu S."/>
            <person name="Koyanagi K.O."/>
            <person name="Kubooka H."/>
            <person name="Lieberherr D."/>
            <person name="Lin Y.C."/>
            <person name="Lonsdale D."/>
            <person name="Matsumoto T."/>
            <person name="Matsuya A."/>
            <person name="McCombie W.R."/>
            <person name="Messing J."/>
            <person name="Miyao A."/>
            <person name="Mulder N."/>
            <person name="Nagamura Y."/>
            <person name="Nam J."/>
            <person name="Namiki N."/>
            <person name="Numa H."/>
            <person name="Nurimoto S."/>
            <person name="O'donovan C."/>
            <person name="Ohyanagi H."/>
            <person name="Okido T."/>
            <person name="Oota S."/>
            <person name="Osato N."/>
            <person name="Palmer L.E."/>
            <person name="Quetier F."/>
            <person name="Raghuvanshi S."/>
            <person name="Saichi N."/>
            <person name="Sakai H."/>
            <person name="Sakai Y."/>
            <person name="Sakata K."/>
            <person name="Sakurai T."/>
            <person name="Sato F."/>
            <person name="Sato Y."/>
            <person name="Schoof H."/>
            <person name="Seki M."/>
            <person name="Shibata M."/>
            <person name="Shimizu Y."/>
            <person name="Shinozaki K."/>
            <person name="Shinso Y."/>
            <person name="Singh N.K."/>
            <person name="Smith-White B."/>
            <person name="Takeda J."/>
            <person name="Tanino M."/>
            <person name="Tatusova T."/>
            <person name="Thongjuea S."/>
            <person name="Todokoro F."/>
            <person name="Tsugane M."/>
            <person name="Tyagi A.K."/>
            <person name="Vanavichit A."/>
            <person name="Wang A."/>
            <person name="Wing R.A."/>
            <person name="Yamaguchi K."/>
            <person name="Yamamoto M."/>
            <person name="Yamamoto N."/>
            <person name="Yu Y."/>
            <person name="Zhang H."/>
            <person name="Zhao Q."/>
            <person name="Higo K."/>
            <person name="Burr B."/>
            <person name="Gojobori T."/>
            <person name="Sasaki T."/>
        </authorList>
    </citation>
    <scope>NUCLEOTIDE SEQUENCE</scope>
</reference>
<evidence type="ECO:0000313" key="3">
    <source>
        <dbReference type="EMBL" id="BAF20180.1"/>
    </source>
</evidence>
<reference evidence="3" key="6">
    <citation type="journal article" date="2008" name="Nucleic Acids Res.">
        <title>The Rice Annotation Project Database (RAP-DB): 2008 update.</title>
        <authorList>
            <consortium name="The Rice Annotation Project (RAP)"/>
            <person name="Tanaka T."/>
            <person name="Antonio B.A."/>
            <person name="Kikuchi S."/>
            <person name="Matsumoto T."/>
            <person name="Nagamura Y."/>
            <person name="Numa H."/>
            <person name="Sakai H."/>
            <person name="Wu J."/>
            <person name="Itoh T."/>
            <person name="Sasaki T."/>
            <person name="Aono R."/>
            <person name="Fujii Y."/>
            <person name="Habara T."/>
            <person name="Harada E."/>
            <person name="Kanno M."/>
            <person name="Kawahara Y."/>
            <person name="Kawashima H."/>
            <person name="Kubooka H."/>
            <person name="Matsuya A."/>
            <person name="Nakaoka H."/>
            <person name="Saichi N."/>
            <person name="Sanbonmatsu R."/>
            <person name="Sato Y."/>
            <person name="Shinso Y."/>
            <person name="Suzuki M."/>
            <person name="Takeda J."/>
            <person name="Tanino M."/>
            <person name="Todokoro F."/>
            <person name="Yamaguchi K."/>
            <person name="Yamamoto N."/>
            <person name="Yamasaki C."/>
            <person name="Imanishi T."/>
            <person name="Okido T."/>
            <person name="Tada M."/>
            <person name="Ikeo K."/>
            <person name="Tateno Y."/>
            <person name="Gojobori T."/>
            <person name="Lin Y.C."/>
            <person name="Wei F.J."/>
            <person name="Hsing Y.I."/>
            <person name="Zhao Q."/>
            <person name="Han B."/>
            <person name="Kramer M.R."/>
            <person name="McCombie R.W."/>
            <person name="Lonsdale D."/>
            <person name="O'Donovan C.C."/>
            <person name="Whitfield E.J."/>
            <person name="Apweiler R."/>
            <person name="Koyanagi K.O."/>
            <person name="Khurana J.P."/>
            <person name="Raghuvanshi S."/>
            <person name="Singh N.K."/>
            <person name="Tyagi A.K."/>
            <person name="Haberer G."/>
            <person name="Fujisawa M."/>
            <person name="Hosokawa S."/>
            <person name="Ito Y."/>
            <person name="Ikawa H."/>
            <person name="Shibata M."/>
            <person name="Yamamoto M."/>
            <person name="Bruskiewich R.M."/>
            <person name="Hoen D.R."/>
            <person name="Bureau TE."/>
            <person name="Namiki N."/>
            <person name="Ohyanagi H."/>
            <person name="Sakai Y."/>
            <person name="Nobushima S."/>
            <person name="Sakata K."/>
            <person name="Barrero R.A."/>
            <person name="Sato Y."/>
            <person name="Souvorov A."/>
            <person name="Smith-White B."/>
            <person name="Tatusova T."/>
            <person name="An S."/>
            <person name="An G."/>
            <person name="OOta S."/>
            <person name="Fuks G."/>
            <person name="Messing J."/>
            <person name="Christie K.R."/>
            <person name="Lieberherr D."/>
            <person name="Kim H."/>
            <person name="Zuccolo A."/>
            <person name="Wing R.A."/>
            <person name="Nobuta K."/>
            <person name="Green P.J."/>
            <person name="Lu C."/>
            <person name="Meyers BC."/>
            <person name="Chaparro C."/>
            <person name="Piegu B."/>
            <person name="Panaud O."/>
            <person name="Echeverria M."/>
        </authorList>
    </citation>
    <scope>NUCLEOTIDE SEQUENCE</scope>
</reference>
<reference evidence="3" key="9">
    <citation type="submission" date="2012-08" db="EMBL/GenBank/DDBJ databases">
        <title>The Second Rice Annotation Project Meeting (RAP2).</title>
        <authorList>
            <consortium name="The Rice Annotation Project (RAP)"/>
        </authorList>
    </citation>
    <scope>NUCLEOTIDE SEQUENCE</scope>
</reference>
<accession>Q0DAE3</accession>
<sequence>MKAPISHAVNADVPRALWRVERVLLLVVRVVDVVRQDPGWTIRHGEAERAVASQEQGVAAADVVDLRRRPRRGIHPVHLDRVRVPHPVVGQAPVRQPCRVGLEVRCTHAPAHHEPASAVAAAEPRRVDEVVGVPHHAILSGEYGRPLQGRLAAEVELVDGAVAAYPVEHPAVGAEADVDVQLVPRRRAYPRPVRVAQPREGHLAVGAVEEHDDAAAADDVGRRVRREEDAEVEVLRELARRQRHGRVDQRLHPQRPVVRVHHVHARDDGAAVVEQPPHRLDGGDRRQVADLLAGDGVDEVERRIVVGGGEPAVGGAEPPAVDVGPRERDGVGPVVGEAVEGGHVGVVGVGVGASGGGGGVE</sequence>
<dbReference type="EMBL" id="AP008212">
    <property type="protein sequence ID" value="BAF20180.1"/>
    <property type="molecule type" value="Genomic_DNA"/>
</dbReference>
<name>Q0DAE3_ORYSJ</name>
<evidence type="ECO:0000313" key="1">
    <source>
        <dbReference type="EMBL" id="BAD38348.1"/>
    </source>
</evidence>
<dbReference type="EMBL" id="AP005769">
    <property type="protein sequence ID" value="BAD46404.1"/>
    <property type="molecule type" value="Genomic_DNA"/>
</dbReference>
<proteinExistence type="predicted"/>
<reference evidence="1" key="1">
    <citation type="submission" date="2002-09" db="EMBL/GenBank/DDBJ databases">
        <title>Oryza sativa nipponbare(GA3) genomic DNA, chromosome 6, BAC clone:B1047G05.</title>
        <authorList>
            <person name="Sasaki T."/>
            <person name="Matsumoto T."/>
            <person name="Katayose Y."/>
        </authorList>
    </citation>
    <scope>NUCLEOTIDE SEQUENCE</scope>
</reference>